<dbReference type="AlphaFoldDB" id="D8PW51"/>
<dbReference type="VEuPathDB" id="FungiDB:SCHCODRAFT_02661640"/>
<reference evidence="2 3" key="1">
    <citation type="journal article" date="2010" name="Nat. Biotechnol.">
        <title>Genome sequence of the model mushroom Schizophyllum commune.</title>
        <authorList>
            <person name="Ohm R.A."/>
            <person name="de Jong J.F."/>
            <person name="Lugones L.G."/>
            <person name="Aerts A."/>
            <person name="Kothe E."/>
            <person name="Stajich J.E."/>
            <person name="de Vries R.P."/>
            <person name="Record E."/>
            <person name="Levasseur A."/>
            <person name="Baker S.E."/>
            <person name="Bartholomew K.A."/>
            <person name="Coutinho P.M."/>
            <person name="Erdmann S."/>
            <person name="Fowler T.J."/>
            <person name="Gathman A.C."/>
            <person name="Lombard V."/>
            <person name="Henrissat B."/>
            <person name="Knabe N."/>
            <person name="Kuees U."/>
            <person name="Lilly W.W."/>
            <person name="Lindquist E."/>
            <person name="Lucas S."/>
            <person name="Magnuson J.K."/>
            <person name="Piumi F."/>
            <person name="Raudaskoski M."/>
            <person name="Salamov A."/>
            <person name="Schmutz J."/>
            <person name="Schwarze F.W.M.R."/>
            <person name="vanKuyk P.A."/>
            <person name="Horton J.S."/>
            <person name="Grigoriev I.V."/>
            <person name="Woesten H.A.B."/>
        </authorList>
    </citation>
    <scope>NUCLEOTIDE SEQUENCE [LARGE SCALE GENOMIC DNA]</scope>
    <source>
        <strain evidence="3">H4-8 / FGSC 9210</strain>
    </source>
</reference>
<organism evidence="3">
    <name type="scientific">Schizophyllum commune (strain H4-8 / FGSC 9210)</name>
    <name type="common">Split gill fungus</name>
    <dbReference type="NCBI Taxonomy" id="578458"/>
    <lineage>
        <taxon>Eukaryota</taxon>
        <taxon>Fungi</taxon>
        <taxon>Dikarya</taxon>
        <taxon>Basidiomycota</taxon>
        <taxon>Agaricomycotina</taxon>
        <taxon>Agaricomycetes</taxon>
        <taxon>Agaricomycetidae</taxon>
        <taxon>Agaricales</taxon>
        <taxon>Schizophyllaceae</taxon>
        <taxon>Schizophyllum</taxon>
    </lineage>
</organism>
<dbReference type="InParanoid" id="D8PW51"/>
<proteinExistence type="predicted"/>
<sequence>MTPGNMSNRDVPCSLRSEEPPPPDLDPAPSSATITVAGPSASLSSSSTSTAPPRFKHKADALTAGVIEQPSQFLRDVQSLLKERHSHNPSSQIARQVNYHDFSSSNTQPPPLFQSWVDRLIQKSGS</sequence>
<evidence type="ECO:0000256" key="1">
    <source>
        <dbReference type="SAM" id="MobiDB-lite"/>
    </source>
</evidence>
<dbReference type="Proteomes" id="UP000007431">
    <property type="component" value="Unassembled WGS sequence"/>
</dbReference>
<feature type="compositionally biased region" description="Low complexity" evidence="1">
    <location>
        <begin position="27"/>
        <end position="53"/>
    </location>
</feature>
<evidence type="ECO:0000313" key="3">
    <source>
        <dbReference type="Proteomes" id="UP000007431"/>
    </source>
</evidence>
<dbReference type="EMBL" id="GL377303">
    <property type="protein sequence ID" value="EFJ00154.1"/>
    <property type="molecule type" value="Genomic_DNA"/>
</dbReference>
<feature type="region of interest" description="Disordered" evidence="1">
    <location>
        <begin position="1"/>
        <end position="56"/>
    </location>
</feature>
<dbReference type="HOGENOM" id="CLU_1982856_0_0_1"/>
<evidence type="ECO:0000313" key="2">
    <source>
        <dbReference type="EMBL" id="EFJ00154.1"/>
    </source>
</evidence>
<gene>
    <name evidence="2" type="ORF">SCHCODRAFT_84463</name>
</gene>
<feature type="region of interest" description="Disordered" evidence="1">
    <location>
        <begin position="83"/>
        <end position="117"/>
    </location>
</feature>
<accession>D8PW51</accession>
<feature type="compositionally biased region" description="Polar residues" evidence="1">
    <location>
        <begin position="88"/>
        <end position="107"/>
    </location>
</feature>
<name>D8PW51_SCHCM</name>
<protein>
    <submittedName>
        <fullName evidence="2">Expressed protein</fullName>
    </submittedName>
</protein>
<keyword evidence="3" id="KW-1185">Reference proteome</keyword>